<evidence type="ECO:0000313" key="8">
    <source>
        <dbReference type="EMBL" id="EPQ57632.1"/>
    </source>
</evidence>
<dbReference type="SUPFAM" id="SSF52540">
    <property type="entry name" value="P-loop containing nucleoside triphosphate hydrolases"/>
    <property type="match status" value="1"/>
</dbReference>
<evidence type="ECO:0000313" key="9">
    <source>
        <dbReference type="Proteomes" id="UP000030669"/>
    </source>
</evidence>
<dbReference type="STRING" id="670483.S7QDZ2"/>
<dbReference type="OrthoDB" id="5817230at2759"/>
<accession>S7QDZ2</accession>
<dbReference type="GO" id="GO:0005737">
    <property type="term" value="C:cytoplasm"/>
    <property type="evidence" value="ECO:0007669"/>
    <property type="project" value="TreeGrafter"/>
</dbReference>
<evidence type="ECO:0000256" key="5">
    <source>
        <dbReference type="PIRSR" id="PIRSR601019-1"/>
    </source>
</evidence>
<dbReference type="FunFam" id="3.40.50.300:FF:000692">
    <property type="entry name" value="Guanine nucleotide-binding protein subunit alpha"/>
    <property type="match status" value="1"/>
</dbReference>
<dbReference type="GO" id="GO:0005525">
    <property type="term" value="F:GTP binding"/>
    <property type="evidence" value="ECO:0007669"/>
    <property type="project" value="UniProtKB-KW"/>
</dbReference>
<keyword evidence="3 5" id="KW-0342">GTP-binding</keyword>
<feature type="binding site" evidence="6">
    <location>
        <position position="358"/>
    </location>
    <ligand>
        <name>Mg(2+)</name>
        <dbReference type="ChEBI" id="CHEBI:18420"/>
    </ligand>
</feature>
<proteinExistence type="predicted"/>
<dbReference type="InterPro" id="IPR011025">
    <property type="entry name" value="GproteinA_insert"/>
</dbReference>
<dbReference type="GO" id="GO:0001664">
    <property type="term" value="F:G protein-coupled receptor binding"/>
    <property type="evidence" value="ECO:0007669"/>
    <property type="project" value="TreeGrafter"/>
</dbReference>
<name>S7QDZ2_GLOTA</name>
<keyword evidence="6" id="KW-0460">Magnesium</keyword>
<dbReference type="PROSITE" id="PS51882">
    <property type="entry name" value="G_ALPHA"/>
    <property type="match status" value="1"/>
</dbReference>
<dbReference type="RefSeq" id="XP_007864694.1">
    <property type="nucleotide sequence ID" value="XM_007866503.1"/>
</dbReference>
<dbReference type="Gene3D" id="1.10.400.10">
    <property type="entry name" value="GI Alpha 1, domain 2-like"/>
    <property type="match status" value="1"/>
</dbReference>
<dbReference type="InterPro" id="IPR001019">
    <property type="entry name" value="Gprotein_alpha_su"/>
</dbReference>
<gene>
    <name evidence="8" type="ORF">GLOTRDRAFT_105088</name>
</gene>
<evidence type="ECO:0000256" key="7">
    <source>
        <dbReference type="SAM" id="MobiDB-lite"/>
    </source>
</evidence>
<feature type="compositionally biased region" description="Basic and acidic residues" evidence="7">
    <location>
        <begin position="15"/>
        <end position="34"/>
    </location>
</feature>
<dbReference type="PANTHER" id="PTHR10218:SF360">
    <property type="entry name" value="GUANINE NUCLEOTIDE-BINDING PROTEIN SUBUNIT ALPHA HOMOLOG"/>
    <property type="match status" value="1"/>
</dbReference>
<organism evidence="8 9">
    <name type="scientific">Gloeophyllum trabeum (strain ATCC 11539 / FP-39264 / Madison 617)</name>
    <name type="common">Brown rot fungus</name>
    <dbReference type="NCBI Taxonomy" id="670483"/>
    <lineage>
        <taxon>Eukaryota</taxon>
        <taxon>Fungi</taxon>
        <taxon>Dikarya</taxon>
        <taxon>Basidiomycota</taxon>
        <taxon>Agaricomycotina</taxon>
        <taxon>Agaricomycetes</taxon>
        <taxon>Gloeophyllales</taxon>
        <taxon>Gloeophyllaceae</taxon>
        <taxon>Gloeophyllum</taxon>
    </lineage>
</organism>
<dbReference type="Pfam" id="PF00503">
    <property type="entry name" value="G-alpha"/>
    <property type="match status" value="1"/>
</dbReference>
<dbReference type="GeneID" id="19298683"/>
<dbReference type="PANTHER" id="PTHR10218">
    <property type="entry name" value="GTP-BINDING PROTEIN ALPHA SUBUNIT"/>
    <property type="match status" value="1"/>
</dbReference>
<evidence type="ECO:0000256" key="2">
    <source>
        <dbReference type="ARBA" id="ARBA00022741"/>
    </source>
</evidence>
<dbReference type="GO" id="GO:0007188">
    <property type="term" value="P:adenylate cyclase-modulating G protein-coupled receptor signaling pathway"/>
    <property type="evidence" value="ECO:0007669"/>
    <property type="project" value="TreeGrafter"/>
</dbReference>
<dbReference type="GO" id="GO:0031683">
    <property type="term" value="F:G-protein beta/gamma-subunit complex binding"/>
    <property type="evidence" value="ECO:0007669"/>
    <property type="project" value="InterPro"/>
</dbReference>
<dbReference type="SMART" id="SM00275">
    <property type="entry name" value="G_alpha"/>
    <property type="match status" value="1"/>
</dbReference>
<feature type="region of interest" description="Disordered" evidence="7">
    <location>
        <begin position="255"/>
        <end position="288"/>
    </location>
</feature>
<dbReference type="Gene3D" id="3.40.50.300">
    <property type="entry name" value="P-loop containing nucleotide triphosphate hydrolases"/>
    <property type="match status" value="1"/>
</dbReference>
<protein>
    <submittedName>
        <fullName evidence="8">G-alpha-domain-containing protein</fullName>
    </submittedName>
</protein>
<dbReference type="OMA" id="FQLAYAY"/>
<reference evidence="8 9" key="1">
    <citation type="journal article" date="2012" name="Science">
        <title>The Paleozoic origin of enzymatic lignin decomposition reconstructed from 31 fungal genomes.</title>
        <authorList>
            <person name="Floudas D."/>
            <person name="Binder M."/>
            <person name="Riley R."/>
            <person name="Barry K."/>
            <person name="Blanchette R.A."/>
            <person name="Henrissat B."/>
            <person name="Martinez A.T."/>
            <person name="Otillar R."/>
            <person name="Spatafora J.W."/>
            <person name="Yadav J.S."/>
            <person name="Aerts A."/>
            <person name="Benoit I."/>
            <person name="Boyd A."/>
            <person name="Carlson A."/>
            <person name="Copeland A."/>
            <person name="Coutinho P.M."/>
            <person name="de Vries R.P."/>
            <person name="Ferreira P."/>
            <person name="Findley K."/>
            <person name="Foster B."/>
            <person name="Gaskell J."/>
            <person name="Glotzer D."/>
            <person name="Gorecki P."/>
            <person name="Heitman J."/>
            <person name="Hesse C."/>
            <person name="Hori C."/>
            <person name="Igarashi K."/>
            <person name="Jurgens J.A."/>
            <person name="Kallen N."/>
            <person name="Kersten P."/>
            <person name="Kohler A."/>
            <person name="Kuees U."/>
            <person name="Kumar T.K.A."/>
            <person name="Kuo A."/>
            <person name="LaButti K."/>
            <person name="Larrondo L.F."/>
            <person name="Lindquist E."/>
            <person name="Ling A."/>
            <person name="Lombard V."/>
            <person name="Lucas S."/>
            <person name="Lundell T."/>
            <person name="Martin R."/>
            <person name="McLaughlin D.J."/>
            <person name="Morgenstern I."/>
            <person name="Morin E."/>
            <person name="Murat C."/>
            <person name="Nagy L.G."/>
            <person name="Nolan M."/>
            <person name="Ohm R.A."/>
            <person name="Patyshakuliyeva A."/>
            <person name="Rokas A."/>
            <person name="Ruiz-Duenas F.J."/>
            <person name="Sabat G."/>
            <person name="Salamov A."/>
            <person name="Samejima M."/>
            <person name="Schmutz J."/>
            <person name="Slot J.C."/>
            <person name="St John F."/>
            <person name="Stenlid J."/>
            <person name="Sun H."/>
            <person name="Sun S."/>
            <person name="Syed K."/>
            <person name="Tsang A."/>
            <person name="Wiebenga A."/>
            <person name="Young D."/>
            <person name="Pisabarro A."/>
            <person name="Eastwood D.C."/>
            <person name="Martin F."/>
            <person name="Cullen D."/>
            <person name="Grigoriev I.V."/>
            <person name="Hibbett D.S."/>
        </authorList>
    </citation>
    <scope>NUCLEOTIDE SEQUENCE [LARGE SCALE GENOMIC DNA]</scope>
    <source>
        <strain evidence="8 9">ATCC 11539</strain>
    </source>
</reference>
<dbReference type="Proteomes" id="UP000030669">
    <property type="component" value="Unassembled WGS sequence"/>
</dbReference>
<dbReference type="EMBL" id="KB469299">
    <property type="protein sequence ID" value="EPQ57632.1"/>
    <property type="molecule type" value="Genomic_DNA"/>
</dbReference>
<keyword evidence="2 5" id="KW-0547">Nucleotide-binding</keyword>
<dbReference type="KEGG" id="gtr:GLOTRDRAFT_105088"/>
<dbReference type="PRINTS" id="PR00318">
    <property type="entry name" value="GPROTEINA"/>
</dbReference>
<dbReference type="GO" id="GO:0003924">
    <property type="term" value="F:GTPase activity"/>
    <property type="evidence" value="ECO:0007669"/>
    <property type="project" value="InterPro"/>
</dbReference>
<keyword evidence="1 6" id="KW-0479">Metal-binding</keyword>
<keyword evidence="9" id="KW-1185">Reference proteome</keyword>
<evidence type="ECO:0000256" key="4">
    <source>
        <dbReference type="ARBA" id="ARBA00023224"/>
    </source>
</evidence>
<evidence type="ECO:0000256" key="6">
    <source>
        <dbReference type="PIRSR" id="PIRSR601019-2"/>
    </source>
</evidence>
<feature type="region of interest" description="Disordered" evidence="7">
    <location>
        <begin position="1"/>
        <end position="34"/>
    </location>
</feature>
<dbReference type="eggNOG" id="KOG0082">
    <property type="taxonomic scope" value="Eukaryota"/>
</dbReference>
<sequence>MEAAEDPLASAMAPPEHETDEQRVARESDETRARKISENIDAQIKADRLALKKKKKAVRVLLLGQSESGALQDFQIAYAYRAWTEERVSWRAVIQLNLVRSVNTIVDLLTKEMAQPTSPASPRSMHLPLPTGHDDDEDAYPLSSGSSSRVRIPRVASDPSLRFRTPVSEYHKLLKQRLQPLQRVQRDLEARLGSAATEDTFTAVTSAAPFTEQVQSRTENTILTELQPNPHRPREFFIRSSTGWKAALDKVRPRLSMDARSQENLDEKYEDDDQAGRRLQKRNMKRPRDIDDETTDVLAQCKDDIKALWTDEAVQSILIKRRLRLEDAPGFFLNDIDRIASQDYEPSDDDVVRARLRTVGVQEHRLKFERGSEQGREWILYDVGGSRSCRAAWYPYFDDINAIIFVAPISCFDESLAEDRRVNRLDDSLLLWKGLCACPLLAGVQLILFLNKYDLLEKKLSPYGGAVHAKDYIPGYGKRPNEARSVADFFKQKFGELQKHNSPEPRGFYAFLTSVTDTKATKMTLDTVREGILRRYLKEADLLP</sequence>
<dbReference type="HOGENOM" id="CLU_014184_1_1_1"/>
<evidence type="ECO:0000256" key="3">
    <source>
        <dbReference type="ARBA" id="ARBA00023134"/>
    </source>
</evidence>
<dbReference type="InterPro" id="IPR027417">
    <property type="entry name" value="P-loop_NTPase"/>
</dbReference>
<dbReference type="SUPFAM" id="SSF47895">
    <property type="entry name" value="Transducin (alpha subunit), insertion domain"/>
    <property type="match status" value="1"/>
</dbReference>
<feature type="binding site" evidence="5">
    <location>
        <begin position="451"/>
        <end position="454"/>
    </location>
    <ligand>
        <name>GTP</name>
        <dbReference type="ChEBI" id="CHEBI:37565"/>
    </ligand>
</feature>
<feature type="compositionally biased region" description="Basic and acidic residues" evidence="7">
    <location>
        <begin position="255"/>
        <end position="267"/>
    </location>
</feature>
<dbReference type="AlphaFoldDB" id="S7QDZ2"/>
<feature type="region of interest" description="Disordered" evidence="7">
    <location>
        <begin position="114"/>
        <end position="151"/>
    </location>
</feature>
<dbReference type="GO" id="GO:0046872">
    <property type="term" value="F:metal ion binding"/>
    <property type="evidence" value="ECO:0007669"/>
    <property type="project" value="UniProtKB-KW"/>
</dbReference>
<keyword evidence="4" id="KW-0807">Transducer</keyword>
<dbReference type="GO" id="GO:0005834">
    <property type="term" value="C:heterotrimeric G-protein complex"/>
    <property type="evidence" value="ECO:0007669"/>
    <property type="project" value="TreeGrafter"/>
</dbReference>
<evidence type="ECO:0000256" key="1">
    <source>
        <dbReference type="ARBA" id="ARBA00022723"/>
    </source>
</evidence>